<name>A0A814MVG8_9BILA</name>
<protein>
    <submittedName>
        <fullName evidence="1">Uncharacterized protein</fullName>
    </submittedName>
</protein>
<dbReference type="Proteomes" id="UP000663868">
    <property type="component" value="Unassembled WGS sequence"/>
</dbReference>
<evidence type="ECO:0000313" key="3">
    <source>
        <dbReference type="Proteomes" id="UP000663860"/>
    </source>
</evidence>
<comment type="caution">
    <text evidence="1">The sequence shown here is derived from an EMBL/GenBank/DDBJ whole genome shotgun (WGS) entry which is preliminary data.</text>
</comment>
<dbReference type="EMBL" id="CAJNOE010000244">
    <property type="protein sequence ID" value="CAF1084486.1"/>
    <property type="molecule type" value="Genomic_DNA"/>
</dbReference>
<evidence type="ECO:0000313" key="2">
    <source>
        <dbReference type="EMBL" id="CAF3881407.1"/>
    </source>
</evidence>
<dbReference type="EMBL" id="CAJOBB010001619">
    <property type="protein sequence ID" value="CAF3881407.1"/>
    <property type="molecule type" value="Genomic_DNA"/>
</dbReference>
<organism evidence="1 3">
    <name type="scientific">Adineta steineri</name>
    <dbReference type="NCBI Taxonomy" id="433720"/>
    <lineage>
        <taxon>Eukaryota</taxon>
        <taxon>Metazoa</taxon>
        <taxon>Spiralia</taxon>
        <taxon>Gnathifera</taxon>
        <taxon>Rotifera</taxon>
        <taxon>Eurotatoria</taxon>
        <taxon>Bdelloidea</taxon>
        <taxon>Adinetida</taxon>
        <taxon>Adinetidae</taxon>
        <taxon>Adineta</taxon>
    </lineage>
</organism>
<sequence>MQTINDIQFNNNLYSQVNQWALILYQMNGPSIAIPLPYAHLMTFIQVFDDIARCQHHINTNKEKLFTLFAYSENIETWLLNNKIPDHLDEIIIFCLPSDDQQYLKSWARRYTDKIKDINSYDELERDLLLFGMKYIKKLYSYFQDDGGILNLLKADYKKLGLALIDSFAKEVNKQDTYINTSVETT</sequence>
<evidence type="ECO:0000313" key="1">
    <source>
        <dbReference type="EMBL" id="CAF1084486.1"/>
    </source>
</evidence>
<gene>
    <name evidence="1" type="ORF">IZO911_LOCUS22147</name>
    <name evidence="2" type="ORF">KXQ929_LOCUS21775</name>
</gene>
<proteinExistence type="predicted"/>
<accession>A0A814MVG8</accession>
<dbReference type="Proteomes" id="UP000663860">
    <property type="component" value="Unassembled WGS sequence"/>
</dbReference>
<reference evidence="1" key="1">
    <citation type="submission" date="2021-02" db="EMBL/GenBank/DDBJ databases">
        <authorList>
            <person name="Nowell W R."/>
        </authorList>
    </citation>
    <scope>NUCLEOTIDE SEQUENCE</scope>
</reference>
<dbReference type="AlphaFoldDB" id="A0A814MVG8"/>